<dbReference type="GO" id="GO:0019632">
    <property type="term" value="P:shikimate metabolic process"/>
    <property type="evidence" value="ECO:0007669"/>
    <property type="project" value="TreeGrafter"/>
</dbReference>
<dbReference type="EMBL" id="AP011540">
    <property type="protein sequence ID" value="BAI64811.1"/>
    <property type="molecule type" value="Genomic_DNA"/>
</dbReference>
<evidence type="ECO:0000313" key="4">
    <source>
        <dbReference type="EMBL" id="BAI64811.1"/>
    </source>
</evidence>
<dbReference type="CDD" id="cd01065">
    <property type="entry name" value="NAD_bind_Shikimate_DH"/>
    <property type="match status" value="1"/>
</dbReference>
<dbReference type="PANTHER" id="PTHR21089:SF1">
    <property type="entry name" value="BIFUNCTIONAL 3-DEHYDROQUINATE DEHYDRATASE_SHIKIMATE DEHYDROGENASE, CHLOROPLASTIC"/>
    <property type="match status" value="1"/>
</dbReference>
<evidence type="ECO:0000256" key="2">
    <source>
        <dbReference type="ARBA" id="ARBA00023141"/>
    </source>
</evidence>
<sequence>MRAKEYLSMKTEPYREAPYLRRAYVLGHPIAHSLSPALHRAAYDFLGEQNLGYDRRDTLPDDLPAIMRGVRHPDGTEDAPYIAGLSVTMPLKTAVIQYCDELSETALVTGAVNTVYPRGEKVLGDNTDVIGIVNALRHAGLEPQPLKDSAAIVGGGATAISALTALHQLGYSRVSVYARSLHKLGSVQEAADRLGVQLEQVSLAELPQNLVERGHHPVVSTLPAHAADEWASQLSGLKGASATHRPVLLDVAYNPWPSVLASAWEANGGTVVSGLEMLLYQAVEQVLLFTGRELQPAELLGLINAMCAAVDLAPRASVS</sequence>
<protein>
    <submittedName>
        <fullName evidence="4">Shikimate 5-dehydrogenase</fullName>
    </submittedName>
</protein>
<keyword evidence="2" id="KW-0057">Aromatic amino acid biosynthesis</keyword>
<gene>
    <name evidence="4" type="ordered locus">RMDY18_09790</name>
</gene>
<dbReference type="GO" id="GO:0009073">
    <property type="term" value="P:aromatic amino acid family biosynthetic process"/>
    <property type="evidence" value="ECO:0007669"/>
    <property type="project" value="UniProtKB-KW"/>
</dbReference>
<dbReference type="NCBIfam" id="NF001311">
    <property type="entry name" value="PRK00258.1-3"/>
    <property type="match status" value="1"/>
</dbReference>
<dbReference type="STRING" id="680646.RMDY18_09790"/>
<dbReference type="InterPro" id="IPR036291">
    <property type="entry name" value="NAD(P)-bd_dom_sf"/>
</dbReference>
<dbReference type="SUPFAM" id="SSF51735">
    <property type="entry name" value="NAD(P)-binding Rossmann-fold domains"/>
    <property type="match status" value="1"/>
</dbReference>
<comment type="pathway">
    <text evidence="1">Metabolic intermediate biosynthesis; chorismate biosynthesis; chorismate from D-erythrose 4-phosphate and phosphoenolpyruvate: step 4/7.</text>
</comment>
<dbReference type="GO" id="GO:0004764">
    <property type="term" value="F:shikimate 3-dehydrogenase (NADP+) activity"/>
    <property type="evidence" value="ECO:0007669"/>
    <property type="project" value="InterPro"/>
</dbReference>
<dbReference type="InterPro" id="IPR013708">
    <property type="entry name" value="Shikimate_DH-bd_N"/>
</dbReference>
<dbReference type="Gene3D" id="3.40.50.720">
    <property type="entry name" value="NAD(P)-binding Rossmann-like Domain"/>
    <property type="match status" value="1"/>
</dbReference>
<keyword evidence="2" id="KW-0028">Amino-acid biosynthesis</keyword>
<dbReference type="Gene3D" id="3.40.50.10860">
    <property type="entry name" value="Leucine Dehydrogenase, chain A, domain 1"/>
    <property type="match status" value="1"/>
</dbReference>
<evidence type="ECO:0000259" key="3">
    <source>
        <dbReference type="Pfam" id="PF08501"/>
    </source>
</evidence>
<dbReference type="Proteomes" id="UP000001883">
    <property type="component" value="Chromosome"/>
</dbReference>
<dbReference type="PANTHER" id="PTHR21089">
    <property type="entry name" value="SHIKIMATE DEHYDROGENASE"/>
    <property type="match status" value="1"/>
</dbReference>
<dbReference type="InterPro" id="IPR046346">
    <property type="entry name" value="Aminoacid_DH-like_N_sf"/>
</dbReference>
<dbReference type="KEGG" id="rmu:RMDY18_09790"/>
<accession>D2NT35</accession>
<dbReference type="GO" id="GO:0050661">
    <property type="term" value="F:NADP binding"/>
    <property type="evidence" value="ECO:0007669"/>
    <property type="project" value="TreeGrafter"/>
</dbReference>
<dbReference type="AlphaFoldDB" id="D2NT35"/>
<dbReference type="GO" id="GO:0005829">
    <property type="term" value="C:cytosol"/>
    <property type="evidence" value="ECO:0007669"/>
    <property type="project" value="TreeGrafter"/>
</dbReference>
<feature type="domain" description="Shikimate dehydrogenase substrate binding N-terminal" evidence="3">
    <location>
        <begin position="25"/>
        <end position="115"/>
    </location>
</feature>
<keyword evidence="5" id="KW-1185">Reference proteome</keyword>
<reference evidence="4 5" key="3">
    <citation type="journal article" date="2010" name="Sequencing">
        <title>Complete Genome Sequence of Rothia mucilaginosa DY-18: A Clinical Isolate with Dense Meshwork-Like Structures from a Persistent Apical Periodontitis Lesion.</title>
        <authorList>
            <person name="Yamane K."/>
            <person name="Nambu T."/>
            <person name="Yamanaka T."/>
            <person name="Mashimo C."/>
            <person name="Sugimori C."/>
            <person name="Leung K.-P."/>
            <person name="Fukushima H."/>
        </authorList>
    </citation>
    <scope>NUCLEOTIDE SEQUENCE [LARGE SCALE GENOMIC DNA]</scope>
    <source>
        <strain evidence="4 5">DY-18</strain>
    </source>
</reference>
<dbReference type="HOGENOM" id="CLU_044063_0_0_11"/>
<dbReference type="GO" id="GO:0009423">
    <property type="term" value="P:chorismate biosynthetic process"/>
    <property type="evidence" value="ECO:0007669"/>
    <property type="project" value="TreeGrafter"/>
</dbReference>
<organism evidence="4 5">
    <name type="scientific">Rothia mucilaginosa (strain DY-18)</name>
    <name type="common">Stomatococcus mucilaginosus</name>
    <dbReference type="NCBI Taxonomy" id="680646"/>
    <lineage>
        <taxon>Bacteria</taxon>
        <taxon>Bacillati</taxon>
        <taxon>Actinomycetota</taxon>
        <taxon>Actinomycetes</taxon>
        <taxon>Micrococcales</taxon>
        <taxon>Micrococcaceae</taxon>
        <taxon>Rothia</taxon>
    </lineage>
</organism>
<dbReference type="SUPFAM" id="SSF53223">
    <property type="entry name" value="Aminoacid dehydrogenase-like, N-terminal domain"/>
    <property type="match status" value="1"/>
</dbReference>
<evidence type="ECO:0000313" key="5">
    <source>
        <dbReference type="Proteomes" id="UP000001883"/>
    </source>
</evidence>
<reference evidence="4 5" key="2">
    <citation type="journal article" date="2010" name="J Osaka Dent Univ">
        <title>Isolation and identification of Rothia mucilaginosa from persistent apical periodontitis lesions.</title>
        <authorList>
            <person name="Yamane K."/>
            <person name="Yoshida M."/>
            <person name="Fujihira T."/>
            <person name="Baba T."/>
            <person name="Tsuji N."/>
            <person name="Hayashi H."/>
            <person name="Sugimori C."/>
            <person name="Yamanaka T."/>
            <person name="Mashimo C."/>
            <person name="Nambu T."/>
            <person name="Kawai H."/>
            <person name="Fukushima H."/>
        </authorList>
    </citation>
    <scope>NUCLEOTIDE SEQUENCE [LARGE SCALE GENOMIC DNA]</scope>
    <source>
        <strain evidence="4 5">DY-18</strain>
    </source>
</reference>
<dbReference type="InterPro" id="IPR022893">
    <property type="entry name" value="Shikimate_DH_fam"/>
</dbReference>
<evidence type="ECO:0000256" key="1">
    <source>
        <dbReference type="ARBA" id="ARBA00004871"/>
    </source>
</evidence>
<dbReference type="Pfam" id="PF08501">
    <property type="entry name" value="Shikimate_dh_N"/>
    <property type="match status" value="1"/>
</dbReference>
<name>D2NT35_ROTMD</name>
<reference evidence="5" key="1">
    <citation type="submission" date="2009-07" db="EMBL/GenBank/DDBJ databases">
        <title>Complete genome sequence of Rothia mucilaginosa DJ.</title>
        <authorList>
            <person name="Yamane K."/>
            <person name="Nambu T."/>
            <person name="Mashimo C."/>
            <person name="Sugimori C."/>
            <person name="Yamanaka T."/>
            <person name="Leung K."/>
            <person name="Fukushima H."/>
        </authorList>
    </citation>
    <scope>NUCLEOTIDE SEQUENCE [LARGE SCALE GENOMIC DNA]</scope>
    <source>
        <strain evidence="5">DY-18</strain>
    </source>
</reference>
<dbReference type="eggNOG" id="COG0169">
    <property type="taxonomic scope" value="Bacteria"/>
</dbReference>
<proteinExistence type="predicted"/>